<reference evidence="2" key="1">
    <citation type="submission" date="2013-04" db="EMBL/GenBank/DDBJ databases">
        <title>Thioclava sp. 13D2W-2 Genome Sequencing.</title>
        <authorList>
            <person name="Lai Q."/>
            <person name="Li G."/>
            <person name="Shao Z."/>
        </authorList>
    </citation>
    <scope>NUCLEOTIDE SEQUENCE [LARGE SCALE GENOMIC DNA]</scope>
    <source>
        <strain evidence="2">13D2W-2</strain>
    </source>
</reference>
<dbReference type="AlphaFoldDB" id="A0A085TS47"/>
<reference evidence="1 2" key="2">
    <citation type="journal article" date="2015" name="Antonie Van Leeuwenhoek">
        <title>Thioclava indica sp. nov., isolated from surface seawater of the Indian Ocean.</title>
        <authorList>
            <person name="Liu Y."/>
            <person name="Lai Q."/>
            <person name="Du J."/>
            <person name="Xu H."/>
            <person name="Jiang L."/>
            <person name="Shao Z."/>
        </authorList>
    </citation>
    <scope>NUCLEOTIDE SEQUENCE [LARGE SCALE GENOMIC DNA]</scope>
    <source>
        <strain evidence="1 2">13D2W-2</strain>
    </source>
</reference>
<protein>
    <submittedName>
        <fullName evidence="1">Uncharacterized protein</fullName>
    </submittedName>
</protein>
<proteinExistence type="predicted"/>
<comment type="caution">
    <text evidence="1">The sequence shown here is derived from an EMBL/GenBank/DDBJ whole genome shotgun (WGS) entry which is preliminary data.</text>
</comment>
<gene>
    <name evidence="1" type="ORF">DW2_17747</name>
</gene>
<organism evidence="1 2">
    <name type="scientific">Thioclava atlantica</name>
    <dbReference type="NCBI Taxonomy" id="1317124"/>
    <lineage>
        <taxon>Bacteria</taxon>
        <taxon>Pseudomonadati</taxon>
        <taxon>Pseudomonadota</taxon>
        <taxon>Alphaproteobacteria</taxon>
        <taxon>Rhodobacterales</taxon>
        <taxon>Paracoccaceae</taxon>
        <taxon>Thioclava</taxon>
    </lineage>
</organism>
<dbReference type="EMBL" id="AQRC01000018">
    <property type="protein sequence ID" value="KFE33544.1"/>
    <property type="molecule type" value="Genomic_DNA"/>
</dbReference>
<accession>A0A085TS47</accession>
<dbReference type="Proteomes" id="UP000028607">
    <property type="component" value="Unassembled WGS sequence"/>
</dbReference>
<evidence type="ECO:0000313" key="1">
    <source>
        <dbReference type="EMBL" id="KFE33544.1"/>
    </source>
</evidence>
<dbReference type="STRING" id="1317124.DW2_17747"/>
<sequence>MPSAVFKSGATWMQIDHRPSLAIEREEMDVHLRFISVNNSERKLSPSRRDPILLKGDKVVEDGAALLHQSWIGARVGARDRKREHA</sequence>
<keyword evidence="2" id="KW-1185">Reference proteome</keyword>
<evidence type="ECO:0000313" key="2">
    <source>
        <dbReference type="Proteomes" id="UP000028607"/>
    </source>
</evidence>
<name>A0A085TS47_9RHOB</name>